<dbReference type="Pfam" id="PF12652">
    <property type="entry name" value="CotJB"/>
    <property type="match status" value="1"/>
</dbReference>
<evidence type="ECO:0000313" key="2">
    <source>
        <dbReference type="EMBL" id="HIU28989.1"/>
    </source>
</evidence>
<dbReference type="PIRSF" id="PIRSF010606">
    <property type="entry name" value="Spore_coat_CotJB"/>
    <property type="match status" value="1"/>
</dbReference>
<comment type="caution">
    <text evidence="2">The sequence shown here is derived from an EMBL/GenBank/DDBJ whole genome shotgun (WGS) entry which is preliminary data.</text>
</comment>
<dbReference type="InterPro" id="IPR016571">
    <property type="entry name" value="Spore_coat_assembly_CotJB"/>
</dbReference>
<dbReference type="InterPro" id="IPR024207">
    <property type="entry name" value="CotJB_dom"/>
</dbReference>
<dbReference type="Proteomes" id="UP000824089">
    <property type="component" value="Unassembled WGS sequence"/>
</dbReference>
<evidence type="ECO:0000313" key="3">
    <source>
        <dbReference type="Proteomes" id="UP000824089"/>
    </source>
</evidence>
<organism evidence="2 3">
    <name type="scientific">Candidatus Egerieisoma faecipullorum</name>
    <dbReference type="NCBI Taxonomy" id="2840963"/>
    <lineage>
        <taxon>Bacteria</taxon>
        <taxon>Bacillati</taxon>
        <taxon>Bacillota</taxon>
        <taxon>Clostridia</taxon>
        <taxon>Eubacteriales</taxon>
        <taxon>Clostridiaceae</taxon>
        <taxon>Clostridiaceae incertae sedis</taxon>
        <taxon>Candidatus Egerieisoma</taxon>
    </lineage>
</organism>
<evidence type="ECO:0000259" key="1">
    <source>
        <dbReference type="Pfam" id="PF12652"/>
    </source>
</evidence>
<feature type="domain" description="Protein CotJB" evidence="1">
    <location>
        <begin position="8"/>
        <end position="79"/>
    </location>
</feature>
<dbReference type="EMBL" id="DVMM01000033">
    <property type="protein sequence ID" value="HIU28989.1"/>
    <property type="molecule type" value="Genomic_DNA"/>
</dbReference>
<dbReference type="AlphaFoldDB" id="A0A9D1L8K2"/>
<sequence length="81" mass="9545">MDKEKLKYEIMALDFALADLKLYLDTHPDCTESIKLFNSIVDKRKVMFDTYQSLYGPLVAETYSGSESTWDWIDDPWPWSK</sequence>
<proteinExistence type="predicted"/>
<name>A0A9D1L8K2_9CLOT</name>
<keyword evidence="2" id="KW-0167">Capsid protein</keyword>
<accession>A0A9D1L8K2</accession>
<protein>
    <submittedName>
        <fullName evidence="2">Spore coat protein CotJB</fullName>
    </submittedName>
</protein>
<keyword evidence="2" id="KW-0946">Virion</keyword>
<reference evidence="2" key="2">
    <citation type="journal article" date="2021" name="PeerJ">
        <title>Extensive microbial diversity within the chicken gut microbiome revealed by metagenomics and culture.</title>
        <authorList>
            <person name="Gilroy R."/>
            <person name="Ravi A."/>
            <person name="Getino M."/>
            <person name="Pursley I."/>
            <person name="Horton D.L."/>
            <person name="Alikhan N.F."/>
            <person name="Baker D."/>
            <person name="Gharbi K."/>
            <person name="Hall N."/>
            <person name="Watson M."/>
            <person name="Adriaenssens E.M."/>
            <person name="Foster-Nyarko E."/>
            <person name="Jarju S."/>
            <person name="Secka A."/>
            <person name="Antonio M."/>
            <person name="Oren A."/>
            <person name="Chaudhuri R.R."/>
            <person name="La Ragione R."/>
            <person name="Hildebrand F."/>
            <person name="Pallen M.J."/>
        </authorList>
    </citation>
    <scope>NUCLEOTIDE SEQUENCE</scope>
    <source>
        <strain evidence="2">CHK195-4489</strain>
    </source>
</reference>
<reference evidence="2" key="1">
    <citation type="submission" date="2020-10" db="EMBL/GenBank/DDBJ databases">
        <authorList>
            <person name="Gilroy R."/>
        </authorList>
    </citation>
    <scope>NUCLEOTIDE SEQUENCE</scope>
    <source>
        <strain evidence="2">CHK195-4489</strain>
    </source>
</reference>
<gene>
    <name evidence="2" type="ORF">IAD50_01695</name>
</gene>